<proteinExistence type="predicted"/>
<evidence type="ECO:0000313" key="1">
    <source>
        <dbReference type="EMBL" id="PWN48015.1"/>
    </source>
</evidence>
<sequence length="105" mass="11516">MCEQLLLGTGIISHVHTHLPSLLLSHPSPSPLSSSLPPLIPLSRLLFLSSSGTTIFVGIGLRKSCNLQKIAGRGKKLQRAFLRGTSLSKRSQKVGVRRRNQRQRP</sequence>
<accession>A0ACD0NQH6</accession>
<dbReference type="EMBL" id="KZ820285">
    <property type="protein sequence ID" value="PWN48015.1"/>
    <property type="molecule type" value="Genomic_DNA"/>
</dbReference>
<protein>
    <submittedName>
        <fullName evidence="1">Uncharacterized protein</fullName>
    </submittedName>
</protein>
<gene>
    <name evidence="1" type="ORF">IE53DRAFT_389811</name>
</gene>
<name>A0ACD0NQH6_9BASI</name>
<reference evidence="1 2" key="1">
    <citation type="journal article" date="2018" name="Mol. Biol. Evol.">
        <title>Broad Genomic Sampling Reveals a Smut Pathogenic Ancestry of the Fungal Clade Ustilaginomycotina.</title>
        <authorList>
            <person name="Kijpornyongpan T."/>
            <person name="Mondo S.J."/>
            <person name="Barry K."/>
            <person name="Sandor L."/>
            <person name="Lee J."/>
            <person name="Lipzen A."/>
            <person name="Pangilinan J."/>
            <person name="LaButti K."/>
            <person name="Hainaut M."/>
            <person name="Henrissat B."/>
            <person name="Grigoriev I.V."/>
            <person name="Spatafora J.W."/>
            <person name="Aime M.C."/>
        </authorList>
    </citation>
    <scope>NUCLEOTIDE SEQUENCE [LARGE SCALE GENOMIC DNA]</scope>
    <source>
        <strain evidence="1 2">SA 807</strain>
    </source>
</reference>
<feature type="non-terminal residue" evidence="1">
    <location>
        <position position="105"/>
    </location>
</feature>
<keyword evidence="2" id="KW-1185">Reference proteome</keyword>
<dbReference type="Proteomes" id="UP000245626">
    <property type="component" value="Unassembled WGS sequence"/>
</dbReference>
<organism evidence="1 2">
    <name type="scientific">Violaceomyces palustris</name>
    <dbReference type="NCBI Taxonomy" id="1673888"/>
    <lineage>
        <taxon>Eukaryota</taxon>
        <taxon>Fungi</taxon>
        <taxon>Dikarya</taxon>
        <taxon>Basidiomycota</taxon>
        <taxon>Ustilaginomycotina</taxon>
        <taxon>Ustilaginomycetes</taxon>
        <taxon>Violaceomycetales</taxon>
        <taxon>Violaceomycetaceae</taxon>
        <taxon>Violaceomyces</taxon>
    </lineage>
</organism>
<evidence type="ECO:0000313" key="2">
    <source>
        <dbReference type="Proteomes" id="UP000245626"/>
    </source>
</evidence>